<feature type="transmembrane region" description="Helical" evidence="12">
    <location>
        <begin position="290"/>
        <end position="311"/>
    </location>
</feature>
<evidence type="ECO:0000256" key="3">
    <source>
        <dbReference type="ARBA" id="ARBA00022448"/>
    </source>
</evidence>
<feature type="transmembrane region" description="Helical" evidence="12">
    <location>
        <begin position="363"/>
        <end position="385"/>
    </location>
</feature>
<name>A0ABD2NE76_9CUCU</name>
<feature type="transmembrane region" description="Helical" evidence="12">
    <location>
        <begin position="483"/>
        <end position="502"/>
    </location>
</feature>
<feature type="transmembrane region" description="Helical" evidence="12">
    <location>
        <begin position="405"/>
        <end position="429"/>
    </location>
</feature>
<keyword evidence="4" id="KW-0349">Heme</keyword>
<dbReference type="PROSITE" id="PS50939">
    <property type="entry name" value="CYTOCHROME_B561"/>
    <property type="match status" value="1"/>
</dbReference>
<evidence type="ECO:0000256" key="12">
    <source>
        <dbReference type="SAM" id="Phobius"/>
    </source>
</evidence>
<comment type="subcellular location">
    <subcellularLocation>
        <location evidence="2">Membrane</location>
        <topology evidence="2">Multi-pass membrane protein</topology>
    </subcellularLocation>
</comment>
<evidence type="ECO:0000256" key="11">
    <source>
        <dbReference type="SAM" id="MobiDB-lite"/>
    </source>
</evidence>
<dbReference type="Gene3D" id="1.20.120.1770">
    <property type="match status" value="1"/>
</dbReference>
<comment type="cofactor">
    <cofactor evidence="1">
        <name>heme b</name>
        <dbReference type="ChEBI" id="CHEBI:60344"/>
    </cofactor>
</comment>
<reference evidence="14 15" key="1">
    <citation type="journal article" date="2021" name="BMC Biol.">
        <title>Horizontally acquired antibacterial genes associated with adaptive radiation of ladybird beetles.</title>
        <authorList>
            <person name="Li H.S."/>
            <person name="Tang X.F."/>
            <person name="Huang Y.H."/>
            <person name="Xu Z.Y."/>
            <person name="Chen M.L."/>
            <person name="Du X.Y."/>
            <person name="Qiu B.Y."/>
            <person name="Chen P.T."/>
            <person name="Zhang W."/>
            <person name="Slipinski A."/>
            <person name="Escalona H.E."/>
            <person name="Waterhouse R.M."/>
            <person name="Zwick A."/>
            <person name="Pang H."/>
        </authorList>
    </citation>
    <scope>NUCLEOTIDE SEQUENCE [LARGE SCALE GENOMIC DNA]</scope>
    <source>
        <strain evidence="14">SYSU2018</strain>
    </source>
</reference>
<dbReference type="Pfam" id="PF03188">
    <property type="entry name" value="Cytochrom_B561"/>
    <property type="match status" value="1"/>
</dbReference>
<evidence type="ECO:0000256" key="8">
    <source>
        <dbReference type="ARBA" id="ARBA00022989"/>
    </source>
</evidence>
<evidence type="ECO:0000256" key="2">
    <source>
        <dbReference type="ARBA" id="ARBA00004141"/>
    </source>
</evidence>
<organism evidence="14 15">
    <name type="scientific">Cryptolaemus montrouzieri</name>
    <dbReference type="NCBI Taxonomy" id="559131"/>
    <lineage>
        <taxon>Eukaryota</taxon>
        <taxon>Metazoa</taxon>
        <taxon>Ecdysozoa</taxon>
        <taxon>Arthropoda</taxon>
        <taxon>Hexapoda</taxon>
        <taxon>Insecta</taxon>
        <taxon>Pterygota</taxon>
        <taxon>Neoptera</taxon>
        <taxon>Endopterygota</taxon>
        <taxon>Coleoptera</taxon>
        <taxon>Polyphaga</taxon>
        <taxon>Cucujiformia</taxon>
        <taxon>Coccinelloidea</taxon>
        <taxon>Coccinellidae</taxon>
        <taxon>Scymninae</taxon>
        <taxon>Scymnini</taxon>
        <taxon>Cryptolaemus</taxon>
    </lineage>
</organism>
<proteinExistence type="predicted"/>
<dbReference type="EMBL" id="JABFTP020000103">
    <property type="protein sequence ID" value="KAL3277071.1"/>
    <property type="molecule type" value="Genomic_DNA"/>
</dbReference>
<evidence type="ECO:0000313" key="15">
    <source>
        <dbReference type="Proteomes" id="UP001516400"/>
    </source>
</evidence>
<evidence type="ECO:0000256" key="10">
    <source>
        <dbReference type="ARBA" id="ARBA00023136"/>
    </source>
</evidence>
<keyword evidence="8 12" id="KW-1133">Transmembrane helix</keyword>
<gene>
    <name evidence="14" type="ORF">HHI36_012432</name>
</gene>
<dbReference type="Proteomes" id="UP001516400">
    <property type="component" value="Unassembled WGS sequence"/>
</dbReference>
<evidence type="ECO:0000256" key="9">
    <source>
        <dbReference type="ARBA" id="ARBA00023004"/>
    </source>
</evidence>
<evidence type="ECO:0000256" key="4">
    <source>
        <dbReference type="ARBA" id="ARBA00022617"/>
    </source>
</evidence>
<keyword evidence="9" id="KW-0408">Iron</keyword>
<keyword evidence="15" id="KW-1185">Reference proteome</keyword>
<feature type="transmembrane region" description="Helical" evidence="12">
    <location>
        <begin position="441"/>
        <end position="463"/>
    </location>
</feature>
<keyword evidence="5 12" id="KW-0812">Transmembrane</keyword>
<accession>A0ABD2NE76</accession>
<protein>
    <recommendedName>
        <fullName evidence="13">Cytochrome b561 domain-containing protein</fullName>
    </recommendedName>
</protein>
<keyword evidence="6" id="KW-0479">Metal-binding</keyword>
<dbReference type="SMART" id="SM00665">
    <property type="entry name" value="B561"/>
    <property type="match status" value="1"/>
</dbReference>
<dbReference type="PANTHER" id="PTHR10106:SF0">
    <property type="entry name" value="LD36721P"/>
    <property type="match status" value="1"/>
</dbReference>
<feature type="transmembrane region" description="Helical" evidence="12">
    <location>
        <begin position="331"/>
        <end position="351"/>
    </location>
</feature>
<evidence type="ECO:0000256" key="6">
    <source>
        <dbReference type="ARBA" id="ARBA00022723"/>
    </source>
</evidence>
<evidence type="ECO:0000256" key="1">
    <source>
        <dbReference type="ARBA" id="ARBA00001970"/>
    </source>
</evidence>
<keyword evidence="7" id="KW-0249">Electron transport</keyword>
<sequence length="509" mass="57459">MEQQKPRKKAADKSDRQNKPKRSNPKATKMTISSTSLSSDDSTETDSKESEKYPVVSRMNAIKSIEKPPIPSKIISANMKEKMQYPLPRFPRTVPRQARNIVPTRLDNMTTSHNLKISADFGRYLSKTSTQSIKLKAINHPITEPQPNSSSVVPHNSRPSRSLYVSSKLPTISENRKKISPFLREPSPLLRSFEKLIVGSSLQEKKSKTRVSFGSYINLEGRLDKLESLVTSHHSSISTELSEIRSRITDRPQSDIINIPSIDQYNEQRSDTLLLQNTDVNIDAESDQYLVLYGLVTMLGIALIFATYYWSSEYLGGFSWFDPKTELNYHALLMMIGLVFLNSQSMLIFRTMKYLNRMKSKRVSPLFVIIIHGVLQVVGLILGIFSLKAAFDSQKYAVQPNMYTLHSWLGMGTFIFYTFQIIFGLICVIPWLPGKVVKVSLPIHITFGNACMVLIIVSSLLGFMEKIMWVLGHSYSAGTPSGYLVNSIGLMMIAFGGLMIFLTQESREL</sequence>
<evidence type="ECO:0000313" key="14">
    <source>
        <dbReference type="EMBL" id="KAL3277071.1"/>
    </source>
</evidence>
<dbReference type="PANTHER" id="PTHR10106">
    <property type="entry name" value="CYTOCHROME B561-RELATED"/>
    <property type="match status" value="1"/>
</dbReference>
<evidence type="ECO:0000256" key="5">
    <source>
        <dbReference type="ARBA" id="ARBA00022692"/>
    </source>
</evidence>
<evidence type="ECO:0000259" key="13">
    <source>
        <dbReference type="PROSITE" id="PS50939"/>
    </source>
</evidence>
<feature type="region of interest" description="Disordered" evidence="11">
    <location>
        <begin position="141"/>
        <end position="161"/>
    </location>
</feature>
<dbReference type="AlphaFoldDB" id="A0ABD2NE76"/>
<dbReference type="InterPro" id="IPR043205">
    <property type="entry name" value="CYB561/CYBRD1-like"/>
</dbReference>
<dbReference type="GO" id="GO:0016020">
    <property type="term" value="C:membrane"/>
    <property type="evidence" value="ECO:0007669"/>
    <property type="project" value="UniProtKB-SubCell"/>
</dbReference>
<evidence type="ECO:0000256" key="7">
    <source>
        <dbReference type="ARBA" id="ARBA00022982"/>
    </source>
</evidence>
<feature type="region of interest" description="Disordered" evidence="11">
    <location>
        <begin position="1"/>
        <end position="54"/>
    </location>
</feature>
<feature type="compositionally biased region" description="Basic and acidic residues" evidence="11">
    <location>
        <begin position="9"/>
        <end position="18"/>
    </location>
</feature>
<dbReference type="InterPro" id="IPR006593">
    <property type="entry name" value="Cyt_b561/ferric_Rdtase_TM"/>
</dbReference>
<feature type="domain" description="Cytochrome b561" evidence="13">
    <location>
        <begin position="295"/>
        <end position="504"/>
    </location>
</feature>
<keyword evidence="3" id="KW-0813">Transport</keyword>
<feature type="compositionally biased region" description="Polar residues" evidence="11">
    <location>
        <begin position="145"/>
        <end position="161"/>
    </location>
</feature>
<keyword evidence="10 12" id="KW-0472">Membrane</keyword>
<comment type="caution">
    <text evidence="14">The sequence shown here is derived from an EMBL/GenBank/DDBJ whole genome shotgun (WGS) entry which is preliminary data.</text>
</comment>
<dbReference type="GO" id="GO:0046872">
    <property type="term" value="F:metal ion binding"/>
    <property type="evidence" value="ECO:0007669"/>
    <property type="project" value="UniProtKB-KW"/>
</dbReference>